<dbReference type="HOGENOM" id="CLU_1215529_0_0_1"/>
<dbReference type="AlphaFoldDB" id="A0A0A1TKY5"/>
<proteinExistence type="predicted"/>
<keyword evidence="3" id="KW-1185">Reference proteome</keyword>
<feature type="region of interest" description="Disordered" evidence="1">
    <location>
        <begin position="103"/>
        <end position="186"/>
    </location>
</feature>
<evidence type="ECO:0000313" key="2">
    <source>
        <dbReference type="EMBL" id="CEJ91505.1"/>
    </source>
</evidence>
<name>A0A0A1TKY5_9HYPO</name>
<feature type="compositionally biased region" description="Basic and acidic residues" evidence="1">
    <location>
        <begin position="173"/>
        <end position="186"/>
    </location>
</feature>
<evidence type="ECO:0000256" key="1">
    <source>
        <dbReference type="SAM" id="MobiDB-lite"/>
    </source>
</evidence>
<evidence type="ECO:0000313" key="3">
    <source>
        <dbReference type="Proteomes" id="UP000039046"/>
    </source>
</evidence>
<feature type="compositionally biased region" description="Acidic residues" evidence="1">
    <location>
        <begin position="137"/>
        <end position="149"/>
    </location>
</feature>
<dbReference type="EMBL" id="CDHN01000003">
    <property type="protein sequence ID" value="CEJ91505.1"/>
    <property type="molecule type" value="Genomic_DNA"/>
</dbReference>
<accession>A0A0A1TKY5</accession>
<feature type="compositionally biased region" description="Low complexity" evidence="1">
    <location>
        <begin position="103"/>
        <end position="120"/>
    </location>
</feature>
<gene>
    <name evidence="2" type="ORF">VHEMI07209</name>
</gene>
<protein>
    <submittedName>
        <fullName evidence="2">Uncharacterized protein</fullName>
    </submittedName>
</protein>
<organism evidence="2 3">
    <name type="scientific">[Torrubiella] hemipterigena</name>
    <dbReference type="NCBI Taxonomy" id="1531966"/>
    <lineage>
        <taxon>Eukaryota</taxon>
        <taxon>Fungi</taxon>
        <taxon>Dikarya</taxon>
        <taxon>Ascomycota</taxon>
        <taxon>Pezizomycotina</taxon>
        <taxon>Sordariomycetes</taxon>
        <taxon>Hypocreomycetidae</taxon>
        <taxon>Hypocreales</taxon>
        <taxon>Clavicipitaceae</taxon>
        <taxon>Clavicipitaceae incertae sedis</taxon>
        <taxon>'Torrubiella' clade</taxon>
    </lineage>
</organism>
<dbReference type="Proteomes" id="UP000039046">
    <property type="component" value="Unassembled WGS sequence"/>
</dbReference>
<reference evidence="2 3" key="1">
    <citation type="journal article" date="2015" name="Genome Announc.">
        <title>Draft Genome Sequence and Gene Annotation of the Entomopathogenic Fungus Verticillium hemipterigenum.</title>
        <authorList>
            <person name="Horn F."/>
            <person name="Habel A."/>
            <person name="Scharf D.H."/>
            <person name="Dworschak J."/>
            <person name="Brakhage A.A."/>
            <person name="Guthke R."/>
            <person name="Hertweck C."/>
            <person name="Linde J."/>
        </authorList>
    </citation>
    <scope>NUCLEOTIDE SEQUENCE [LARGE SCALE GENOMIC DNA]</scope>
</reference>
<sequence length="228" mass="24571">MAELFSRANYAGATDEEIKAYQMTQAAAQEASASVSAFGAESEAVLIEEAQENTANEAETETEEIAWTRANYSGSPGDLAERNAQMLAGRKAMNMAAVSENAQATTTANTTTAATTPLAAWGQRRPTLSCDTSLVPNDDDEEATPEEENPPPYENYEPLPSGPEEGSESQQRGQEEPQKQQSRDTSKISVSIWNMAKALCPSQLELLFAFVARLMTSLLGKRRATVPA</sequence>
<feature type="compositionally biased region" description="Low complexity" evidence="1">
    <location>
        <begin position="154"/>
        <end position="172"/>
    </location>
</feature>